<evidence type="ECO:0000256" key="14">
    <source>
        <dbReference type="RuleBase" id="RU369077"/>
    </source>
</evidence>
<evidence type="ECO:0000256" key="6">
    <source>
        <dbReference type="ARBA" id="ARBA00022692"/>
    </source>
</evidence>
<evidence type="ECO:0000256" key="5">
    <source>
        <dbReference type="ARBA" id="ARBA00022568"/>
    </source>
</evidence>
<keyword evidence="13 14" id="KW-0472">Membrane</keyword>
<feature type="transmembrane region" description="Helical" evidence="14">
    <location>
        <begin position="12"/>
        <end position="31"/>
    </location>
</feature>
<proteinExistence type="inferred from homology"/>
<evidence type="ECO:0000256" key="12">
    <source>
        <dbReference type="ARBA" id="ARBA00023128"/>
    </source>
</evidence>
<evidence type="ECO:0000256" key="8">
    <source>
        <dbReference type="ARBA" id="ARBA00022837"/>
    </source>
</evidence>
<dbReference type="GO" id="GO:0051560">
    <property type="term" value="P:mitochondrial calcium ion homeostasis"/>
    <property type="evidence" value="ECO:0007669"/>
    <property type="project" value="UniProtKB-UniRule"/>
</dbReference>
<keyword evidence="9 14" id="KW-0809">Transit peptide</keyword>
<dbReference type="PANTHER" id="PTHR33904">
    <property type="entry name" value="ESSENTIAL MCU REGULATOR, MITOCHONDRIAL"/>
    <property type="match status" value="1"/>
</dbReference>
<comment type="subcellular location">
    <subcellularLocation>
        <location evidence="1 14">Mitochondrion inner membrane</location>
        <topology evidence="1 14">Single-pass membrane protein</topology>
    </subcellularLocation>
</comment>
<dbReference type="Proteomes" id="UP000281553">
    <property type="component" value="Unassembled WGS sequence"/>
</dbReference>
<evidence type="ECO:0000256" key="10">
    <source>
        <dbReference type="ARBA" id="ARBA00022989"/>
    </source>
</evidence>
<keyword evidence="10 14" id="KW-1133">Transmembrane helix</keyword>
<keyword evidence="6 14" id="KW-0812">Transmembrane</keyword>
<evidence type="ECO:0000256" key="7">
    <source>
        <dbReference type="ARBA" id="ARBA00022792"/>
    </source>
</evidence>
<dbReference type="GO" id="GO:0036444">
    <property type="term" value="P:calcium import into the mitochondrion"/>
    <property type="evidence" value="ECO:0007669"/>
    <property type="project" value="UniProtKB-UniRule"/>
</dbReference>
<evidence type="ECO:0000256" key="11">
    <source>
        <dbReference type="ARBA" id="ARBA00023065"/>
    </source>
</evidence>
<accession>A0A3P7N2C6</accession>
<comment type="similarity">
    <text evidence="2 14">Belongs to the SMDT1/EMRE family.</text>
</comment>
<organism evidence="15 16">
    <name type="scientific">Dibothriocephalus latus</name>
    <name type="common">Fish tapeworm</name>
    <name type="synonym">Diphyllobothrium latum</name>
    <dbReference type="NCBI Taxonomy" id="60516"/>
    <lineage>
        <taxon>Eukaryota</taxon>
        <taxon>Metazoa</taxon>
        <taxon>Spiralia</taxon>
        <taxon>Lophotrochozoa</taxon>
        <taxon>Platyhelminthes</taxon>
        <taxon>Cestoda</taxon>
        <taxon>Eucestoda</taxon>
        <taxon>Diphyllobothriidea</taxon>
        <taxon>Diphyllobothriidae</taxon>
        <taxon>Dibothriocephalus</taxon>
    </lineage>
</organism>
<evidence type="ECO:0000256" key="13">
    <source>
        <dbReference type="ARBA" id="ARBA00023136"/>
    </source>
</evidence>
<keyword evidence="12 14" id="KW-0496">Mitochondrion</keyword>
<dbReference type="InterPro" id="IPR018782">
    <property type="entry name" value="MCU_reg"/>
</dbReference>
<keyword evidence="4 14" id="KW-0813">Transport</keyword>
<name>A0A3P7N2C6_DIBLA</name>
<gene>
    <name evidence="15" type="ORF">DILT_LOCUS16302</name>
</gene>
<dbReference type="EMBL" id="UYRU01084113">
    <property type="protein sequence ID" value="VDN33680.1"/>
    <property type="molecule type" value="Genomic_DNA"/>
</dbReference>
<evidence type="ECO:0000256" key="2">
    <source>
        <dbReference type="ARBA" id="ARBA00008958"/>
    </source>
</evidence>
<protein>
    <recommendedName>
        <fullName evidence="3 14">Essential MCU regulator, mitochondrial</fullName>
    </recommendedName>
    <alternativeName>
        <fullName evidence="14">Single-pass membrane protein with aspartate-rich tail 1, mitochondrial</fullName>
    </alternativeName>
</protein>
<evidence type="ECO:0000256" key="4">
    <source>
        <dbReference type="ARBA" id="ARBA00022448"/>
    </source>
</evidence>
<dbReference type="OrthoDB" id="10039145at2759"/>
<evidence type="ECO:0000256" key="9">
    <source>
        <dbReference type="ARBA" id="ARBA00022946"/>
    </source>
</evidence>
<dbReference type="GO" id="GO:1990246">
    <property type="term" value="C:uniplex complex"/>
    <property type="evidence" value="ECO:0007669"/>
    <property type="project" value="UniProtKB-UniRule"/>
</dbReference>
<comment type="function">
    <text evidence="14">Essential regulatory subunit of the mitochondrial calcium uniporter complex (uniplex), a complex that mediates calcium uptake into mitochondria.</text>
</comment>
<evidence type="ECO:0000313" key="15">
    <source>
        <dbReference type="EMBL" id="VDN33680.1"/>
    </source>
</evidence>
<reference evidence="15 16" key="1">
    <citation type="submission" date="2018-11" db="EMBL/GenBank/DDBJ databases">
        <authorList>
            <consortium name="Pathogen Informatics"/>
        </authorList>
    </citation>
    <scope>NUCLEOTIDE SEQUENCE [LARGE SCALE GENOMIC DNA]</scope>
</reference>
<comment type="subunit">
    <text evidence="14">Component of the uniplex complex. Interacts (via the transmembrane region) with MCU (via the first transmembrane region); the interaction is direct.</text>
</comment>
<evidence type="ECO:0000313" key="16">
    <source>
        <dbReference type="Proteomes" id="UP000281553"/>
    </source>
</evidence>
<evidence type="ECO:0000256" key="3">
    <source>
        <dbReference type="ARBA" id="ARBA00022180"/>
    </source>
</evidence>
<keyword evidence="11 14" id="KW-0406">Ion transport</keyword>
<evidence type="ECO:0000256" key="1">
    <source>
        <dbReference type="ARBA" id="ARBA00004434"/>
    </source>
</evidence>
<keyword evidence="8 14" id="KW-0106">Calcium</keyword>
<dbReference type="Pfam" id="PF10161">
    <property type="entry name" value="DDDD"/>
    <property type="match status" value="1"/>
</dbReference>
<keyword evidence="5 14" id="KW-0109">Calcium transport</keyword>
<dbReference type="AlphaFoldDB" id="A0A3P7N2C6"/>
<dbReference type="PANTHER" id="PTHR33904:SF1">
    <property type="entry name" value="ESSENTIAL MCU REGULATOR, MITOCHONDRIAL"/>
    <property type="match status" value="1"/>
</dbReference>
<keyword evidence="16" id="KW-1185">Reference proteome</keyword>
<keyword evidence="7 14" id="KW-0999">Mitochondrion inner membrane</keyword>
<sequence length="44" mass="4838">MEKHGALKSLAVALPFIYIGAMISMNGAAYLEEHDIFVPEDDDD</sequence>